<dbReference type="AlphaFoldDB" id="A0A1T4NIK7"/>
<feature type="transmembrane region" description="Helical" evidence="1">
    <location>
        <begin position="117"/>
        <end position="135"/>
    </location>
</feature>
<evidence type="ECO:0000256" key="1">
    <source>
        <dbReference type="SAM" id="Phobius"/>
    </source>
</evidence>
<dbReference type="InterPro" id="IPR019251">
    <property type="entry name" value="DUF2231_TM"/>
</dbReference>
<evidence type="ECO:0000259" key="3">
    <source>
        <dbReference type="Pfam" id="PF09990"/>
    </source>
</evidence>
<dbReference type="Gene3D" id="3.80.10.10">
    <property type="entry name" value="Ribonuclease Inhibitor"/>
    <property type="match status" value="1"/>
</dbReference>
<gene>
    <name evidence="4" type="ORF">SAMN04488128_1011611</name>
</gene>
<keyword evidence="1" id="KW-0812">Transmembrane</keyword>
<dbReference type="InterPro" id="IPR011429">
    <property type="entry name" value="Cyt_c_Planctomycete-type"/>
</dbReference>
<feature type="transmembrane region" description="Helical" evidence="1">
    <location>
        <begin position="50"/>
        <end position="73"/>
    </location>
</feature>
<keyword evidence="1" id="KW-1133">Transmembrane helix</keyword>
<evidence type="ECO:0000259" key="2">
    <source>
        <dbReference type="Pfam" id="PF07635"/>
    </source>
</evidence>
<reference evidence="5" key="1">
    <citation type="submission" date="2017-02" db="EMBL/GenBank/DDBJ databases">
        <authorList>
            <person name="Varghese N."/>
            <person name="Submissions S."/>
        </authorList>
    </citation>
    <scope>NUCLEOTIDE SEQUENCE [LARGE SCALE GENOMIC DNA]</scope>
    <source>
        <strain evidence="5">DSM 22224</strain>
    </source>
</reference>
<dbReference type="Proteomes" id="UP000190367">
    <property type="component" value="Unassembled WGS sequence"/>
</dbReference>
<evidence type="ECO:0000313" key="4">
    <source>
        <dbReference type="EMBL" id="SJZ79161.1"/>
    </source>
</evidence>
<protein>
    <submittedName>
        <fullName evidence="4">Uncharacterized membrane protein</fullName>
    </submittedName>
</protein>
<dbReference type="RefSeq" id="WP_078668201.1">
    <property type="nucleotide sequence ID" value="NZ_FUWZ01000001.1"/>
</dbReference>
<feature type="transmembrane region" description="Helical" evidence="1">
    <location>
        <begin position="20"/>
        <end position="38"/>
    </location>
</feature>
<keyword evidence="5" id="KW-1185">Reference proteome</keyword>
<proteinExistence type="predicted"/>
<dbReference type="STRING" id="634771.SAMN04488128_1011611"/>
<accession>A0A1T4NIK7</accession>
<feature type="domain" description="DUF2231" evidence="3">
    <location>
        <begin position="17"/>
        <end position="138"/>
    </location>
</feature>
<keyword evidence="1" id="KW-0472">Membrane</keyword>
<evidence type="ECO:0000313" key="5">
    <source>
        <dbReference type="Proteomes" id="UP000190367"/>
    </source>
</evidence>
<organism evidence="4 5">
    <name type="scientific">Chitinophaga eiseniae</name>
    <dbReference type="NCBI Taxonomy" id="634771"/>
    <lineage>
        <taxon>Bacteria</taxon>
        <taxon>Pseudomonadati</taxon>
        <taxon>Bacteroidota</taxon>
        <taxon>Chitinophagia</taxon>
        <taxon>Chitinophagales</taxon>
        <taxon>Chitinophagaceae</taxon>
        <taxon>Chitinophaga</taxon>
    </lineage>
</organism>
<feature type="transmembrane region" description="Helical" evidence="1">
    <location>
        <begin position="85"/>
        <end position="105"/>
    </location>
</feature>
<dbReference type="Pfam" id="PF09990">
    <property type="entry name" value="DUF2231"/>
    <property type="match status" value="1"/>
</dbReference>
<dbReference type="EMBL" id="FUWZ01000001">
    <property type="protein sequence ID" value="SJZ79161.1"/>
    <property type="molecule type" value="Genomic_DNA"/>
</dbReference>
<sequence length="481" mass="51927">MKILAATGNWNLFIGRIHPLIVHLPIGILIIAFVLALLSRSSKRAGLRAALPLLLLAAALSAVASCVAGYLLSLDGGYDEQLLNTHLWLGIGVAVSSTLLWLLTVAPAAKRLARLELPLFALLLVLVSAAGHYGGSLTHGDDYLLQAMPPALQSFAGKKTVADNEAAYTNVGDARVYEDLVAPVLSTRCYGCHNARKLKGGLRLETLALIREGGEHGPVLKDSMPEESELFKRLVLPDNDEHRMPPKGKPQLSPREVELLYWWIAQGAPTGKTVKELKPNPRIQLVLEAMTPGKALDHNEFVPEATPSAPDKKSIEALEAKGVKVLPVAANSPFVAVSCVNAPDFSDADMKLLHPLRSQLVWLDLSGTRITDAALADIGQLSALTRLELKQTAVKGSAATPLTGCSELLYLNLSGTACTPAFLTALTKNKKLQQLYLYQANPDAHTLKQLRQQLPKLTIDTGGYRLEPLASDTIIYKRKTV</sequence>
<dbReference type="InterPro" id="IPR032675">
    <property type="entry name" value="LRR_dom_sf"/>
</dbReference>
<dbReference type="SUPFAM" id="SSF52047">
    <property type="entry name" value="RNI-like"/>
    <property type="match status" value="1"/>
</dbReference>
<dbReference type="Pfam" id="PF07635">
    <property type="entry name" value="PSCyt1"/>
    <property type="match status" value="1"/>
</dbReference>
<name>A0A1T4NIK7_9BACT</name>
<feature type="domain" description="Cytochrome C Planctomycete-type" evidence="2">
    <location>
        <begin position="189"/>
        <end position="248"/>
    </location>
</feature>
<dbReference type="OrthoDB" id="713772at2"/>
<dbReference type="PANTHER" id="PTHR35889:SF3">
    <property type="entry name" value="F-BOX DOMAIN-CONTAINING PROTEIN"/>
    <property type="match status" value="1"/>
</dbReference>
<dbReference type="PANTHER" id="PTHR35889">
    <property type="entry name" value="CYCLOINULO-OLIGOSACCHARIDE FRUCTANOTRANSFERASE-RELATED"/>
    <property type="match status" value="1"/>
</dbReference>